<evidence type="ECO:0000313" key="3">
    <source>
        <dbReference type="Proteomes" id="UP000295117"/>
    </source>
</evidence>
<name>A0A4R8S745_9MYCO</name>
<feature type="signal peptide" evidence="1">
    <location>
        <begin position="1"/>
        <end position="20"/>
    </location>
</feature>
<comment type="caution">
    <text evidence="2">The sequence shown here is derived from an EMBL/GenBank/DDBJ whole genome shotgun (WGS) entry which is preliminary data.</text>
</comment>
<dbReference type="Proteomes" id="UP000295117">
    <property type="component" value="Unassembled WGS sequence"/>
</dbReference>
<proteinExistence type="predicted"/>
<sequence length="176" mass="18508" precursor="true">MRKLAALLGVSAAVAGVVTAAVASADPLANPYPDVSRYAKLDSEGFRLGSDSDNLWFSTPRGLNCGIWADGSFGCNGPIPGSPPGANQIGWFLGDGQPHFDSTSTVRFVNPVGLQQRLLPRNRYIELGKTVCAVSDNDSVYCGWTQYRYGSSSDAGQFIIGPDSSFLGAPPSKDGS</sequence>
<dbReference type="AlphaFoldDB" id="A0A4R8S745"/>
<organism evidence="2 3">
    <name type="scientific">Mycobacteroides salmoniphilum</name>
    <dbReference type="NCBI Taxonomy" id="404941"/>
    <lineage>
        <taxon>Bacteria</taxon>
        <taxon>Bacillati</taxon>
        <taxon>Actinomycetota</taxon>
        <taxon>Actinomycetes</taxon>
        <taxon>Mycobacteriales</taxon>
        <taxon>Mycobacteriaceae</taxon>
        <taxon>Mycobacteroides</taxon>
    </lineage>
</organism>
<gene>
    <name evidence="2" type="ORF">DE4585_00301</name>
</gene>
<dbReference type="EMBL" id="PECH01000001">
    <property type="protein sequence ID" value="TDZ87309.1"/>
    <property type="molecule type" value="Genomic_DNA"/>
</dbReference>
<feature type="chain" id="PRO_5038357064" description="Secreted protein" evidence="1">
    <location>
        <begin position="21"/>
        <end position="176"/>
    </location>
</feature>
<protein>
    <recommendedName>
        <fullName evidence="4">Secreted protein</fullName>
    </recommendedName>
</protein>
<evidence type="ECO:0000313" key="2">
    <source>
        <dbReference type="EMBL" id="TDZ87309.1"/>
    </source>
</evidence>
<keyword evidence="1" id="KW-0732">Signal</keyword>
<accession>A0A4R8S745</accession>
<reference evidence="2 3" key="1">
    <citation type="journal article" date="2019" name="Sci. Rep.">
        <title>Extended insight into the Mycobacterium chelonae-abscessus complex through whole genome sequencing of Mycobacterium salmoniphilum outbreak and Mycobacterium salmoniphilum-like strains.</title>
        <authorList>
            <person name="Behra P.R.K."/>
            <person name="Das S."/>
            <person name="Pettersson B.M.F."/>
            <person name="Shirreff L."/>
            <person name="DuCote T."/>
            <person name="Jacobsson K.G."/>
            <person name="Ennis D.G."/>
            <person name="Kirsebom L.A."/>
        </authorList>
    </citation>
    <scope>NUCLEOTIDE SEQUENCE [LARGE SCALE GENOMIC DNA]</scope>
    <source>
        <strain evidence="2 3">DE 4585</strain>
    </source>
</reference>
<evidence type="ECO:0008006" key="4">
    <source>
        <dbReference type="Google" id="ProtNLM"/>
    </source>
</evidence>
<dbReference type="RefSeq" id="WP_134069478.1">
    <property type="nucleotide sequence ID" value="NZ_PECH01000001.1"/>
</dbReference>
<evidence type="ECO:0000256" key="1">
    <source>
        <dbReference type="SAM" id="SignalP"/>
    </source>
</evidence>